<evidence type="ECO:0000256" key="1">
    <source>
        <dbReference type="SAM" id="MobiDB-lite"/>
    </source>
</evidence>
<dbReference type="EnsemblPlants" id="OGLUM09G03220.6">
    <property type="protein sequence ID" value="OGLUM09G03220.6"/>
    <property type="gene ID" value="OGLUM09G03220"/>
</dbReference>
<evidence type="ECO:0000313" key="3">
    <source>
        <dbReference type="Proteomes" id="UP000026961"/>
    </source>
</evidence>
<dbReference type="AlphaFoldDB" id="A0A0E0B0B6"/>
<sequence length="280" mass="29963">MALQHTLLPLIVETDCLVAKNLIYSGKEVRSETAFIVTEIDELLSGNREVIIQKLTEVGAKLSRSFGRKIAVLTSDILYVMTLELSNGVFCKTSYTNPPIPKPPPLLSRRGFRPELPPEGGGGGGYRRWQRWLKAVAAWRVEPAAGFPPSSQIRWTRRWKAEAARRVDAAAVDPLGGVRAVASAALPSGSGEAATSAAGFGTAAVGSGDRRRRPSPPPSSPWCDLPRSRPPILDKEGRRAKGRVKAVLEGGYAGRGDGGGGGGQMRTSDARGGRREDGER</sequence>
<feature type="compositionally biased region" description="Low complexity" evidence="1">
    <location>
        <begin position="188"/>
        <end position="207"/>
    </location>
</feature>
<organism evidence="2">
    <name type="scientific">Oryza glumipatula</name>
    <dbReference type="NCBI Taxonomy" id="40148"/>
    <lineage>
        <taxon>Eukaryota</taxon>
        <taxon>Viridiplantae</taxon>
        <taxon>Streptophyta</taxon>
        <taxon>Embryophyta</taxon>
        <taxon>Tracheophyta</taxon>
        <taxon>Spermatophyta</taxon>
        <taxon>Magnoliopsida</taxon>
        <taxon>Liliopsida</taxon>
        <taxon>Poales</taxon>
        <taxon>Poaceae</taxon>
        <taxon>BOP clade</taxon>
        <taxon>Oryzoideae</taxon>
        <taxon>Oryzeae</taxon>
        <taxon>Oryzinae</taxon>
        <taxon>Oryza</taxon>
    </lineage>
</organism>
<proteinExistence type="predicted"/>
<feature type="compositionally biased region" description="Basic and acidic residues" evidence="1">
    <location>
        <begin position="268"/>
        <end position="280"/>
    </location>
</feature>
<protein>
    <submittedName>
        <fullName evidence="2">Uncharacterized protein</fullName>
    </submittedName>
</protein>
<feature type="compositionally biased region" description="Gly residues" evidence="1">
    <location>
        <begin position="251"/>
        <end position="264"/>
    </location>
</feature>
<name>A0A0E0B0B6_9ORYZ</name>
<reference evidence="2" key="1">
    <citation type="submission" date="2015-04" db="UniProtKB">
        <authorList>
            <consortium name="EnsemblPlants"/>
        </authorList>
    </citation>
    <scope>IDENTIFICATION</scope>
</reference>
<dbReference type="Proteomes" id="UP000026961">
    <property type="component" value="Chromosome 9"/>
</dbReference>
<keyword evidence="3" id="KW-1185">Reference proteome</keyword>
<feature type="region of interest" description="Disordered" evidence="1">
    <location>
        <begin position="102"/>
        <end position="124"/>
    </location>
</feature>
<reference evidence="2" key="2">
    <citation type="submission" date="2018-05" db="EMBL/GenBank/DDBJ databases">
        <title>OgluRS3 (Oryza glumaepatula Reference Sequence Version 3).</title>
        <authorList>
            <person name="Zhang J."/>
            <person name="Kudrna D."/>
            <person name="Lee S."/>
            <person name="Talag J."/>
            <person name="Welchert J."/>
            <person name="Wing R.A."/>
        </authorList>
    </citation>
    <scope>NUCLEOTIDE SEQUENCE [LARGE SCALE GENOMIC DNA]</scope>
</reference>
<accession>A0A0E0B0B6</accession>
<feature type="region of interest" description="Disordered" evidence="1">
    <location>
        <begin position="187"/>
        <end position="280"/>
    </location>
</feature>
<dbReference type="Gramene" id="OGLUM09G03220.6">
    <property type="protein sequence ID" value="OGLUM09G03220.6"/>
    <property type="gene ID" value="OGLUM09G03220"/>
</dbReference>
<dbReference type="HOGENOM" id="CLU_995272_0_0_1"/>
<evidence type="ECO:0000313" key="2">
    <source>
        <dbReference type="EnsemblPlants" id="OGLUM09G03220.6"/>
    </source>
</evidence>